<dbReference type="EMBL" id="JNBR01000030">
    <property type="protein sequence ID" value="OQS00517.1"/>
    <property type="molecule type" value="Genomic_DNA"/>
</dbReference>
<feature type="domain" description="Guanylate cyclase" evidence="2">
    <location>
        <begin position="322"/>
        <end position="492"/>
    </location>
</feature>
<feature type="transmembrane region" description="Helical" evidence="1">
    <location>
        <begin position="238"/>
        <end position="255"/>
    </location>
</feature>
<dbReference type="AlphaFoldDB" id="A0A1V9ZRA1"/>
<comment type="caution">
    <text evidence="3">The sequence shown here is derived from an EMBL/GenBank/DDBJ whole genome shotgun (WGS) entry which is preliminary data.</text>
</comment>
<dbReference type="STRING" id="1202772.A0A1V9ZRA1"/>
<dbReference type="PANTHER" id="PTHR43081:SF1">
    <property type="entry name" value="ADENYLATE CYCLASE, TERMINAL-DIFFERENTIATION SPECIFIC"/>
    <property type="match status" value="1"/>
</dbReference>
<evidence type="ECO:0000259" key="2">
    <source>
        <dbReference type="Pfam" id="PF00211"/>
    </source>
</evidence>
<keyword evidence="1" id="KW-0472">Membrane</keyword>
<keyword evidence="4" id="KW-1185">Reference proteome</keyword>
<dbReference type="Gene3D" id="3.30.70.1230">
    <property type="entry name" value="Nucleotide cyclase"/>
    <property type="match status" value="1"/>
</dbReference>
<name>A0A1V9ZRA1_ACHHY</name>
<feature type="transmembrane region" description="Helical" evidence="1">
    <location>
        <begin position="267"/>
        <end position="289"/>
    </location>
</feature>
<feature type="transmembrane region" description="Helical" evidence="1">
    <location>
        <begin position="41"/>
        <end position="69"/>
    </location>
</feature>
<dbReference type="InterPro" id="IPR029787">
    <property type="entry name" value="Nucleotide_cyclase"/>
</dbReference>
<evidence type="ECO:0000313" key="4">
    <source>
        <dbReference type="Proteomes" id="UP000243579"/>
    </source>
</evidence>
<accession>A0A1V9ZRA1</accession>
<dbReference type="PANTHER" id="PTHR43081">
    <property type="entry name" value="ADENYLATE CYCLASE, TERMINAL-DIFFERENTIATION SPECIFIC-RELATED"/>
    <property type="match status" value="1"/>
</dbReference>
<protein>
    <recommendedName>
        <fullName evidence="2">Guanylate cyclase domain-containing protein</fullName>
    </recommendedName>
</protein>
<dbReference type="InterPro" id="IPR050697">
    <property type="entry name" value="Adenylyl/Guanylyl_Cyclase_3/4"/>
</dbReference>
<reference evidence="3 4" key="1">
    <citation type="journal article" date="2014" name="Genome Biol. Evol.">
        <title>The secreted proteins of Achlya hypogyna and Thraustotheca clavata identify the ancestral oomycete secretome and reveal gene acquisitions by horizontal gene transfer.</title>
        <authorList>
            <person name="Misner I."/>
            <person name="Blouin N."/>
            <person name="Leonard G."/>
            <person name="Richards T.A."/>
            <person name="Lane C.E."/>
        </authorList>
    </citation>
    <scope>NUCLEOTIDE SEQUENCE [LARGE SCALE GENOMIC DNA]</scope>
    <source>
        <strain evidence="3 4">ATCC 48635</strain>
    </source>
</reference>
<organism evidence="3 4">
    <name type="scientific">Achlya hypogyna</name>
    <name type="common">Oomycete</name>
    <name type="synonym">Protoachlya hypogyna</name>
    <dbReference type="NCBI Taxonomy" id="1202772"/>
    <lineage>
        <taxon>Eukaryota</taxon>
        <taxon>Sar</taxon>
        <taxon>Stramenopiles</taxon>
        <taxon>Oomycota</taxon>
        <taxon>Saprolegniomycetes</taxon>
        <taxon>Saprolegniales</taxon>
        <taxon>Achlyaceae</taxon>
        <taxon>Achlya</taxon>
    </lineage>
</organism>
<evidence type="ECO:0000313" key="3">
    <source>
        <dbReference type="EMBL" id="OQS00517.1"/>
    </source>
</evidence>
<proteinExistence type="predicted"/>
<gene>
    <name evidence="3" type="ORF">ACHHYP_03424</name>
</gene>
<feature type="transmembrane region" description="Helical" evidence="1">
    <location>
        <begin position="110"/>
        <end position="137"/>
    </location>
</feature>
<dbReference type="Pfam" id="PF00211">
    <property type="entry name" value="Guanylate_cyc"/>
    <property type="match status" value="1"/>
</dbReference>
<feature type="transmembrane region" description="Helical" evidence="1">
    <location>
        <begin position="189"/>
        <end position="210"/>
    </location>
</feature>
<dbReference type="GO" id="GO:0035556">
    <property type="term" value="P:intracellular signal transduction"/>
    <property type="evidence" value="ECO:0007669"/>
    <property type="project" value="InterPro"/>
</dbReference>
<evidence type="ECO:0000256" key="1">
    <source>
        <dbReference type="SAM" id="Phobius"/>
    </source>
</evidence>
<sequence>MSEEFFPTWTVVYLAVLLVSLSATSLAVWSLKRSLCAIQSVVYYATLWYFVWKSLFALSRTALMCSFLYEFRQSESPWLSRTRDNDVGSLRLLGRTFNASGSSIIPVPTYVVWILFLGDAALLSGVLWMLILVLELTRLAKKTMDRGPLREKQVRRNYLVSTTLIVALYFLLCQLLSNSGGIFSTNGKVVNIVSNVMQTIVIAAVAIGMVSLRTHGQKFEGVSGEIEQSPLYSRLKRILVVFMVFSLPYTVVNWVGTALDDADIPDAVLGITQLLYFASGLFFALVMVASQDCFSTCLRSRDASRLRGSAVAHAPMQNPVFVNTDIESSSYLWGQLGQTMHAAQELHDDLLRSLLVKHNGYEITTCGDAFQLAFHSIADAVAYCLDVQLQLLHVPWPIEFVESYLAGSVTVAMPKASVLPSRHKHPYLFRGLRVRMGIHASSPEEGQLFTNVHPVTQRTTYVGLAEMIGREVSDLGSGGQIIVTARVARWLRAELEAQSPWWHDNPCLMQELGVYRINDLKIDLGIAQVVPIVLKDRAALFSEIGNVRSRKSYRRHDSTAYDLLMSPADTFLSPATSDHVRSVDC</sequence>
<dbReference type="GO" id="GO:0009190">
    <property type="term" value="P:cyclic nucleotide biosynthetic process"/>
    <property type="evidence" value="ECO:0007669"/>
    <property type="project" value="InterPro"/>
</dbReference>
<dbReference type="OrthoDB" id="2021138at2759"/>
<feature type="transmembrane region" description="Helical" evidence="1">
    <location>
        <begin position="6"/>
        <end position="29"/>
    </location>
</feature>
<dbReference type="InterPro" id="IPR001054">
    <property type="entry name" value="A/G_cyclase"/>
</dbReference>
<dbReference type="SUPFAM" id="SSF55073">
    <property type="entry name" value="Nucleotide cyclase"/>
    <property type="match status" value="1"/>
</dbReference>
<dbReference type="Proteomes" id="UP000243579">
    <property type="component" value="Unassembled WGS sequence"/>
</dbReference>
<keyword evidence="1" id="KW-0812">Transmembrane</keyword>
<feature type="transmembrane region" description="Helical" evidence="1">
    <location>
        <begin position="158"/>
        <end position="177"/>
    </location>
</feature>
<keyword evidence="1" id="KW-1133">Transmembrane helix</keyword>